<sequence>MVDLTKMIQVKRQIIRNESLGADIYRLSIQAPEIAVAARAGQFIMVKAGMGFDPLLRRPFSIHQVEGDEIRILFKRLGKGTTLLSKLEAGERLDILGPLGNAFTLEQPPCCLIGGGMGVAPLLFLAQTMLSRGITPHILLGARNKEELMAFLPAFQALGCPLQYATDDGSMGQRGFIIEALPPLLAKDNKVKWQVYSCGPYPMMRAVAAICHSKWSCQVSMETMMACGISACLGCTVTARNTNEKGGQYLHVCQDGPVFAADRIEWKS</sequence>
<evidence type="ECO:0000256" key="9">
    <source>
        <dbReference type="ARBA" id="ARBA00023014"/>
    </source>
</evidence>
<dbReference type="InterPro" id="IPR050353">
    <property type="entry name" value="PyrK_electron_transfer"/>
</dbReference>
<dbReference type="Pfam" id="PF00970">
    <property type="entry name" value="FAD_binding_6"/>
    <property type="match status" value="1"/>
</dbReference>
<keyword evidence="5" id="KW-0479">Metal-binding</keyword>
<dbReference type="InterPro" id="IPR001433">
    <property type="entry name" value="OxRdtase_FAD/NAD-bd"/>
</dbReference>
<reference evidence="12" key="1">
    <citation type="submission" date="2018-06" db="EMBL/GenBank/DDBJ databases">
        <authorList>
            <person name="Zhirakovskaya E."/>
        </authorList>
    </citation>
    <scope>NUCLEOTIDE SEQUENCE</scope>
</reference>
<dbReference type="Gene3D" id="2.40.30.10">
    <property type="entry name" value="Translation factors"/>
    <property type="match status" value="1"/>
</dbReference>
<dbReference type="Gene3D" id="3.40.50.80">
    <property type="entry name" value="Nucleotide-binding domain of ferredoxin-NADP reductase (FNR) module"/>
    <property type="match status" value="1"/>
</dbReference>
<dbReference type="Gene3D" id="2.10.240.10">
    <property type="entry name" value="Dihydroorotate dehydrogenase, electron transfer subunit"/>
    <property type="match status" value="1"/>
</dbReference>
<dbReference type="InterPro" id="IPR019480">
    <property type="entry name" value="Dihydroorotate_DH_Fe-S-bd"/>
</dbReference>
<organism evidence="12">
    <name type="scientific">hydrothermal vent metagenome</name>
    <dbReference type="NCBI Taxonomy" id="652676"/>
    <lineage>
        <taxon>unclassified sequences</taxon>
        <taxon>metagenomes</taxon>
        <taxon>ecological metagenomes</taxon>
    </lineage>
</organism>
<keyword evidence="3" id="KW-0285">Flavoprotein</keyword>
<dbReference type="GO" id="GO:0004589">
    <property type="term" value="F:dihydroorotate dehydrogenase (NAD+) activity"/>
    <property type="evidence" value="ECO:0007669"/>
    <property type="project" value="UniProtKB-EC"/>
</dbReference>
<keyword evidence="4" id="KW-0001">2Fe-2S</keyword>
<dbReference type="PANTHER" id="PTHR43513">
    <property type="entry name" value="DIHYDROOROTATE DEHYDROGENASE B (NAD(+)), ELECTRON TRANSFER SUBUNIT"/>
    <property type="match status" value="1"/>
</dbReference>
<accession>A0A3B0VWF8</accession>
<dbReference type="InterPro" id="IPR017938">
    <property type="entry name" value="Riboflavin_synthase-like_b-brl"/>
</dbReference>
<keyword evidence="12" id="KW-0560">Oxidoreductase</keyword>
<dbReference type="InterPro" id="IPR037117">
    <property type="entry name" value="Dihydroorotate_DH_ele_sf"/>
</dbReference>
<evidence type="ECO:0000256" key="10">
    <source>
        <dbReference type="ARBA" id="ARBA00034078"/>
    </source>
</evidence>
<dbReference type="InterPro" id="IPR039261">
    <property type="entry name" value="FNR_nucleotide-bd"/>
</dbReference>
<dbReference type="InterPro" id="IPR012165">
    <property type="entry name" value="Cyt_c3_hydrogenase_gsu"/>
</dbReference>
<dbReference type="GO" id="GO:0051537">
    <property type="term" value="F:2 iron, 2 sulfur cluster binding"/>
    <property type="evidence" value="ECO:0007669"/>
    <property type="project" value="UniProtKB-KW"/>
</dbReference>
<dbReference type="EMBL" id="UOEX01000138">
    <property type="protein sequence ID" value="VAW35694.1"/>
    <property type="molecule type" value="Genomic_DNA"/>
</dbReference>
<evidence type="ECO:0000256" key="2">
    <source>
        <dbReference type="ARBA" id="ARBA00022448"/>
    </source>
</evidence>
<gene>
    <name evidence="12" type="ORF">MNBD_DELTA03-371</name>
</gene>
<feature type="domain" description="FAD-binding FR-type" evidence="11">
    <location>
        <begin position="7"/>
        <end position="105"/>
    </location>
</feature>
<dbReference type="Pfam" id="PF00175">
    <property type="entry name" value="NAD_binding_1"/>
    <property type="match status" value="1"/>
</dbReference>
<evidence type="ECO:0000256" key="6">
    <source>
        <dbReference type="ARBA" id="ARBA00022827"/>
    </source>
</evidence>
<dbReference type="GO" id="GO:0046872">
    <property type="term" value="F:metal ion binding"/>
    <property type="evidence" value="ECO:0007669"/>
    <property type="project" value="UniProtKB-KW"/>
</dbReference>
<comment type="similarity">
    <text evidence="1">Belongs to the PyrK family.</text>
</comment>
<evidence type="ECO:0000256" key="1">
    <source>
        <dbReference type="ARBA" id="ARBA00006422"/>
    </source>
</evidence>
<dbReference type="InterPro" id="IPR008333">
    <property type="entry name" value="Cbr1-like_FAD-bd_dom"/>
</dbReference>
<keyword evidence="2" id="KW-0813">Transport</keyword>
<dbReference type="SUPFAM" id="SSF63380">
    <property type="entry name" value="Riboflavin synthase domain-like"/>
    <property type="match status" value="1"/>
</dbReference>
<dbReference type="PIRSF" id="PIRSF006816">
    <property type="entry name" value="Cyc3_hyd_g"/>
    <property type="match status" value="1"/>
</dbReference>
<evidence type="ECO:0000256" key="4">
    <source>
        <dbReference type="ARBA" id="ARBA00022714"/>
    </source>
</evidence>
<dbReference type="PANTHER" id="PTHR43513:SF3">
    <property type="entry name" value="DIHYDROOROTATE DEHYDROGENASE B (NAD(+)), ELECTRON TRANSFER SUBUNIT-RELATED"/>
    <property type="match status" value="1"/>
</dbReference>
<keyword evidence="6" id="KW-0274">FAD</keyword>
<dbReference type="SUPFAM" id="SSF52343">
    <property type="entry name" value="Ferredoxin reductase-like, C-terminal NADP-linked domain"/>
    <property type="match status" value="1"/>
</dbReference>
<dbReference type="PROSITE" id="PS51384">
    <property type="entry name" value="FAD_FR"/>
    <property type="match status" value="1"/>
</dbReference>
<dbReference type="Pfam" id="PF10418">
    <property type="entry name" value="DHODB_Fe-S_bind"/>
    <property type="match status" value="1"/>
</dbReference>
<name>A0A3B0VWF8_9ZZZZ</name>
<keyword evidence="9" id="KW-0411">Iron-sulfur</keyword>
<evidence type="ECO:0000313" key="12">
    <source>
        <dbReference type="EMBL" id="VAW35694.1"/>
    </source>
</evidence>
<dbReference type="AlphaFoldDB" id="A0A3B0VWF8"/>
<proteinExistence type="inferred from homology"/>
<keyword evidence="7" id="KW-0249">Electron transport</keyword>
<dbReference type="CDD" id="cd06218">
    <property type="entry name" value="DHOD_e_trans"/>
    <property type="match status" value="1"/>
</dbReference>
<protein>
    <submittedName>
        <fullName evidence="12">Dihydroorotate dehydrogenase (NAD(+)), electron transfer subunit</fullName>
        <ecNumber evidence="12">1.3.1.14</ecNumber>
    </submittedName>
</protein>
<dbReference type="GO" id="GO:0006221">
    <property type="term" value="P:pyrimidine nucleotide biosynthetic process"/>
    <property type="evidence" value="ECO:0007669"/>
    <property type="project" value="InterPro"/>
</dbReference>
<dbReference type="GO" id="GO:0050660">
    <property type="term" value="F:flavin adenine dinucleotide binding"/>
    <property type="evidence" value="ECO:0007669"/>
    <property type="project" value="InterPro"/>
</dbReference>
<comment type="cofactor">
    <cofactor evidence="10">
        <name>[2Fe-2S] cluster</name>
        <dbReference type="ChEBI" id="CHEBI:190135"/>
    </cofactor>
</comment>
<evidence type="ECO:0000256" key="8">
    <source>
        <dbReference type="ARBA" id="ARBA00023004"/>
    </source>
</evidence>
<keyword evidence="8" id="KW-0408">Iron</keyword>
<evidence type="ECO:0000259" key="11">
    <source>
        <dbReference type="PROSITE" id="PS51384"/>
    </source>
</evidence>
<evidence type="ECO:0000256" key="3">
    <source>
        <dbReference type="ARBA" id="ARBA00022630"/>
    </source>
</evidence>
<evidence type="ECO:0000256" key="7">
    <source>
        <dbReference type="ARBA" id="ARBA00022982"/>
    </source>
</evidence>
<evidence type="ECO:0000256" key="5">
    <source>
        <dbReference type="ARBA" id="ARBA00022723"/>
    </source>
</evidence>
<dbReference type="InterPro" id="IPR017927">
    <property type="entry name" value="FAD-bd_FR_type"/>
</dbReference>
<dbReference type="EC" id="1.3.1.14" evidence="12"/>